<evidence type="ECO:0000256" key="5">
    <source>
        <dbReference type="ARBA" id="ARBA00023288"/>
    </source>
</evidence>
<dbReference type="PROSITE" id="PS51257">
    <property type="entry name" value="PROKAR_LIPOPROTEIN"/>
    <property type="match status" value="1"/>
</dbReference>
<feature type="signal peptide" evidence="6">
    <location>
        <begin position="1"/>
        <end position="25"/>
    </location>
</feature>
<gene>
    <name evidence="7" type="ORF">QS713_02230</name>
</gene>
<evidence type="ECO:0000313" key="8">
    <source>
        <dbReference type="Proteomes" id="UP001247542"/>
    </source>
</evidence>
<feature type="chain" id="PRO_5046079110" evidence="6">
    <location>
        <begin position="26"/>
        <end position="437"/>
    </location>
</feature>
<dbReference type="Pfam" id="PF01547">
    <property type="entry name" value="SBP_bac_1"/>
    <property type="match status" value="1"/>
</dbReference>
<dbReference type="Proteomes" id="UP001247542">
    <property type="component" value="Unassembled WGS sequence"/>
</dbReference>
<dbReference type="InterPro" id="IPR050490">
    <property type="entry name" value="Bact_solute-bd_prot1"/>
</dbReference>
<reference evidence="7 8" key="1">
    <citation type="submission" date="2023-06" db="EMBL/GenBank/DDBJ databases">
        <title>Draft genome sequence of Gleimia hominis type strain CCUG 57540T.</title>
        <authorList>
            <person name="Salva-Serra F."/>
            <person name="Cardew S."/>
            <person name="Jensie Markopoulos S."/>
            <person name="Ohlen M."/>
            <person name="Inganas E."/>
            <person name="Svensson-Stadler L."/>
            <person name="Moore E.R.B."/>
        </authorList>
    </citation>
    <scope>NUCLEOTIDE SEQUENCE [LARGE SCALE GENOMIC DNA]</scope>
    <source>
        <strain evidence="7 8">CCUG 57540</strain>
    </source>
</reference>
<keyword evidence="1" id="KW-1003">Cell membrane</keyword>
<evidence type="ECO:0000256" key="3">
    <source>
        <dbReference type="ARBA" id="ARBA00023136"/>
    </source>
</evidence>
<evidence type="ECO:0000256" key="1">
    <source>
        <dbReference type="ARBA" id="ARBA00022475"/>
    </source>
</evidence>
<comment type="caution">
    <text evidence="7">The sequence shown here is derived from an EMBL/GenBank/DDBJ whole genome shotgun (WGS) entry which is preliminary data.</text>
</comment>
<protein>
    <submittedName>
        <fullName evidence="7">Sugar ABC transporter substrate-binding protein</fullName>
    </submittedName>
</protein>
<dbReference type="PANTHER" id="PTHR43649">
    <property type="entry name" value="ARABINOSE-BINDING PROTEIN-RELATED"/>
    <property type="match status" value="1"/>
</dbReference>
<sequence>MKKTKLRKLIVAAAVVSVLSASTLAACESGSDTAQEDGDGSVTWSTWGTPDELKIFEQFNKKFGEEHPDLKVNFQPVASYTDYHSKLNTQLTSNTAPDVFYVGDDQIANLVSNNVLEPLDSHLNAQDSPISLEDFSESIYQVAQLDGKTYALPNDVNPDAFWYDKEALQAAGITEDPATLAEQDKWNTDAFFEMTDKLKSAGMTGAAFWNYWSTTDSIITSQGGVVYDDNGEYQANKNKASVDAIATWSERFKNGQFVVADILPSGQDADTLFVQHKLGFLVQGRYTVSTIEGAGNSVDQYDVVRWPTPDGKPASSGVAASFLAINKNAKDKDAAAKFLAEFLSKDGQKLRLSQSGNALPSIHGIDDIVSGSQKPAHVDALLEMRDNGYSNYRPEAVVPGLSDSIANEYMLPLYQGKKAAQKTLDEVAKLISEKTKK</sequence>
<evidence type="ECO:0000256" key="6">
    <source>
        <dbReference type="SAM" id="SignalP"/>
    </source>
</evidence>
<dbReference type="Gene3D" id="3.40.190.10">
    <property type="entry name" value="Periplasmic binding protein-like II"/>
    <property type="match status" value="1"/>
</dbReference>
<dbReference type="RefSeq" id="WP_313272103.1">
    <property type="nucleotide sequence ID" value="NZ_JASXSX010000001.1"/>
</dbReference>
<dbReference type="EMBL" id="JASXSX010000001">
    <property type="protein sequence ID" value="MDT3766882.1"/>
    <property type="molecule type" value="Genomic_DNA"/>
</dbReference>
<evidence type="ECO:0000256" key="4">
    <source>
        <dbReference type="ARBA" id="ARBA00023139"/>
    </source>
</evidence>
<keyword evidence="8" id="KW-1185">Reference proteome</keyword>
<keyword evidence="5" id="KW-0449">Lipoprotein</keyword>
<evidence type="ECO:0000313" key="7">
    <source>
        <dbReference type="EMBL" id="MDT3766882.1"/>
    </source>
</evidence>
<keyword evidence="3" id="KW-0472">Membrane</keyword>
<proteinExistence type="predicted"/>
<evidence type="ECO:0000256" key="2">
    <source>
        <dbReference type="ARBA" id="ARBA00022729"/>
    </source>
</evidence>
<keyword evidence="4" id="KW-0564">Palmitate</keyword>
<organism evidence="7 8">
    <name type="scientific">Gleimia hominis</name>
    <dbReference type="NCBI Taxonomy" id="595468"/>
    <lineage>
        <taxon>Bacteria</taxon>
        <taxon>Bacillati</taxon>
        <taxon>Actinomycetota</taxon>
        <taxon>Actinomycetes</taxon>
        <taxon>Actinomycetales</taxon>
        <taxon>Actinomycetaceae</taxon>
        <taxon>Gleimia</taxon>
    </lineage>
</organism>
<dbReference type="CDD" id="cd13585">
    <property type="entry name" value="PBP2_TMBP_like"/>
    <property type="match status" value="1"/>
</dbReference>
<name>A0ABU3IBP2_9ACTO</name>
<keyword evidence="2 6" id="KW-0732">Signal</keyword>
<dbReference type="PANTHER" id="PTHR43649:SF33">
    <property type="entry name" value="POLYGALACTURONAN_RHAMNOGALACTURONAN-BINDING PROTEIN YTCQ"/>
    <property type="match status" value="1"/>
</dbReference>
<dbReference type="InterPro" id="IPR006059">
    <property type="entry name" value="SBP"/>
</dbReference>
<accession>A0ABU3IBP2</accession>
<dbReference type="SUPFAM" id="SSF53850">
    <property type="entry name" value="Periplasmic binding protein-like II"/>
    <property type="match status" value="1"/>
</dbReference>